<dbReference type="OrthoDB" id="10253115at2759"/>
<dbReference type="Pfam" id="PF00501">
    <property type="entry name" value="AMP-binding"/>
    <property type="match status" value="1"/>
</dbReference>
<comment type="function">
    <text evidence="3">Acyl-CoA synthases catalyze the initial reaction in fatty acid metabolism, by forming a thioester with CoA. Has some preference toward medium-chain substrates. Plays a role in adipocyte differentiation.</text>
</comment>
<comment type="caution">
    <text evidence="10">The sequence shown here is derived from an EMBL/GenBank/DDBJ whole genome shotgun (WGS) entry which is preliminary data.</text>
</comment>
<keyword evidence="7" id="KW-0732">Signal</keyword>
<dbReference type="SUPFAM" id="SSF56801">
    <property type="entry name" value="Acetyl-CoA synthetase-like"/>
    <property type="match status" value="1"/>
</dbReference>
<dbReference type="GO" id="GO:0031956">
    <property type="term" value="F:medium-chain fatty acid-CoA ligase activity"/>
    <property type="evidence" value="ECO:0007669"/>
    <property type="project" value="UniProtKB-EC"/>
</dbReference>
<evidence type="ECO:0000259" key="9">
    <source>
        <dbReference type="Pfam" id="PF13193"/>
    </source>
</evidence>
<feature type="chain" id="PRO_5019204179" description="Medium-chain acyl-CoA ligase ACSF2, mitochondrial" evidence="7">
    <location>
        <begin position="19"/>
        <end position="246"/>
    </location>
</feature>
<evidence type="ECO:0000313" key="10">
    <source>
        <dbReference type="EMBL" id="RWS18916.1"/>
    </source>
</evidence>
<dbReference type="InterPro" id="IPR042099">
    <property type="entry name" value="ANL_N_sf"/>
</dbReference>
<feature type="domain" description="AMP-binding enzyme C-terminal" evidence="9">
    <location>
        <begin position="204"/>
        <end position="241"/>
    </location>
</feature>
<dbReference type="InterPro" id="IPR025110">
    <property type="entry name" value="AMP-bd_C"/>
</dbReference>
<dbReference type="Gene3D" id="3.30.300.30">
    <property type="match status" value="1"/>
</dbReference>
<gene>
    <name evidence="10" type="ORF">B4U80_09864</name>
</gene>
<comment type="catalytic activity">
    <reaction evidence="6">
        <text>a medium-chain fatty acid + ATP + CoA = a medium-chain fatty acyl-CoA + AMP + diphosphate</text>
        <dbReference type="Rhea" id="RHEA:48340"/>
        <dbReference type="ChEBI" id="CHEBI:30616"/>
        <dbReference type="ChEBI" id="CHEBI:33019"/>
        <dbReference type="ChEBI" id="CHEBI:57287"/>
        <dbReference type="ChEBI" id="CHEBI:59558"/>
        <dbReference type="ChEBI" id="CHEBI:90546"/>
        <dbReference type="ChEBI" id="CHEBI:456215"/>
        <dbReference type="EC" id="6.2.1.2"/>
    </reaction>
</comment>
<comment type="similarity">
    <text evidence="1">Belongs to the ATP-dependent AMP-binding enzyme family.</text>
</comment>
<evidence type="ECO:0000256" key="3">
    <source>
        <dbReference type="ARBA" id="ARBA00037247"/>
    </source>
</evidence>
<evidence type="ECO:0000313" key="11">
    <source>
        <dbReference type="Proteomes" id="UP000288716"/>
    </source>
</evidence>
<sequence>MLVLICQVLTGFWFEVESVVKSIVRDKCTLIMGTPTMIIDILSYVEKNNVKIDSLKCALLGGAAVPAEVASKVQQVIPSCTDVRVGYGATELGPVTSASTADDEAYKKLETVGGPLDYVELKIVDPANNKLKKINERGELFVRGHNVMIGYWNNEEKTKEVITETGCYVRDRDIAVMEETGYIKIVGRTKELVIRGGENIYPREVEDLLHTHSNIEIAAVCGVPDDRVGEELCAWIKLKDPKKALT</sequence>
<dbReference type="STRING" id="299467.A0A443RUA0"/>
<dbReference type="VEuPathDB" id="VectorBase:LDEU013124"/>
<dbReference type="Proteomes" id="UP000288716">
    <property type="component" value="Unassembled WGS sequence"/>
</dbReference>
<reference evidence="10 11" key="1">
    <citation type="journal article" date="2018" name="Gigascience">
        <title>Genomes of trombidid mites reveal novel predicted allergens and laterally-transferred genes associated with secondary metabolism.</title>
        <authorList>
            <person name="Dong X."/>
            <person name="Chaisiri K."/>
            <person name="Xia D."/>
            <person name="Armstrong S.D."/>
            <person name="Fang Y."/>
            <person name="Donnelly M.J."/>
            <person name="Kadowaki T."/>
            <person name="McGarry J.W."/>
            <person name="Darby A.C."/>
            <person name="Makepeace B.L."/>
        </authorList>
    </citation>
    <scope>NUCLEOTIDE SEQUENCE [LARGE SCALE GENOMIC DNA]</scope>
    <source>
        <strain evidence="10">UoL-UT</strain>
    </source>
</reference>
<dbReference type="Pfam" id="PF13193">
    <property type="entry name" value="AMP-binding_C"/>
    <property type="match status" value="1"/>
</dbReference>
<dbReference type="InterPro" id="IPR000873">
    <property type="entry name" value="AMP-dep_synth/lig_dom"/>
</dbReference>
<evidence type="ECO:0000256" key="4">
    <source>
        <dbReference type="ARBA" id="ARBA00039638"/>
    </source>
</evidence>
<proteinExistence type="inferred from homology"/>
<evidence type="ECO:0000256" key="1">
    <source>
        <dbReference type="ARBA" id="ARBA00006432"/>
    </source>
</evidence>
<evidence type="ECO:0000256" key="2">
    <source>
        <dbReference type="ARBA" id="ARBA00022598"/>
    </source>
</evidence>
<dbReference type="InterPro" id="IPR045851">
    <property type="entry name" value="AMP-bd_C_sf"/>
</dbReference>
<dbReference type="PANTHER" id="PTHR43201">
    <property type="entry name" value="ACYL-COA SYNTHETASE"/>
    <property type="match status" value="1"/>
</dbReference>
<name>A0A443RUA0_9ACAR</name>
<keyword evidence="2" id="KW-0436">Ligase</keyword>
<keyword evidence="11" id="KW-1185">Reference proteome</keyword>
<feature type="signal peptide" evidence="7">
    <location>
        <begin position="1"/>
        <end position="18"/>
    </location>
</feature>
<evidence type="ECO:0000256" key="6">
    <source>
        <dbReference type="ARBA" id="ARBA00048277"/>
    </source>
</evidence>
<comment type="catalytic activity">
    <reaction evidence="5">
        <text>octanoate + ATP + CoA = octanoyl-CoA + AMP + diphosphate</text>
        <dbReference type="Rhea" id="RHEA:33631"/>
        <dbReference type="ChEBI" id="CHEBI:25646"/>
        <dbReference type="ChEBI" id="CHEBI:30616"/>
        <dbReference type="ChEBI" id="CHEBI:33019"/>
        <dbReference type="ChEBI" id="CHEBI:57287"/>
        <dbReference type="ChEBI" id="CHEBI:57386"/>
        <dbReference type="ChEBI" id="CHEBI:456215"/>
    </reaction>
</comment>
<dbReference type="EMBL" id="NCKV01032450">
    <property type="protein sequence ID" value="RWS18916.1"/>
    <property type="molecule type" value="Genomic_DNA"/>
</dbReference>
<dbReference type="GO" id="GO:0006631">
    <property type="term" value="P:fatty acid metabolic process"/>
    <property type="evidence" value="ECO:0007669"/>
    <property type="project" value="TreeGrafter"/>
</dbReference>
<feature type="non-terminal residue" evidence="10">
    <location>
        <position position="246"/>
    </location>
</feature>
<feature type="domain" description="AMP-dependent synthetase/ligase" evidence="8">
    <location>
        <begin position="17"/>
        <end position="152"/>
    </location>
</feature>
<accession>A0A443RUA0</accession>
<evidence type="ECO:0000256" key="7">
    <source>
        <dbReference type="SAM" id="SignalP"/>
    </source>
</evidence>
<dbReference type="AlphaFoldDB" id="A0A443RUA0"/>
<protein>
    <recommendedName>
        <fullName evidence="4">Medium-chain acyl-CoA ligase ACSF2, mitochondrial</fullName>
    </recommendedName>
</protein>
<evidence type="ECO:0000259" key="8">
    <source>
        <dbReference type="Pfam" id="PF00501"/>
    </source>
</evidence>
<evidence type="ECO:0000256" key="5">
    <source>
        <dbReference type="ARBA" id="ARBA00047319"/>
    </source>
</evidence>
<organism evidence="10 11">
    <name type="scientific">Leptotrombidium deliense</name>
    <dbReference type="NCBI Taxonomy" id="299467"/>
    <lineage>
        <taxon>Eukaryota</taxon>
        <taxon>Metazoa</taxon>
        <taxon>Ecdysozoa</taxon>
        <taxon>Arthropoda</taxon>
        <taxon>Chelicerata</taxon>
        <taxon>Arachnida</taxon>
        <taxon>Acari</taxon>
        <taxon>Acariformes</taxon>
        <taxon>Trombidiformes</taxon>
        <taxon>Prostigmata</taxon>
        <taxon>Anystina</taxon>
        <taxon>Parasitengona</taxon>
        <taxon>Trombiculoidea</taxon>
        <taxon>Trombiculidae</taxon>
        <taxon>Leptotrombidium</taxon>
    </lineage>
</organism>
<dbReference type="PANTHER" id="PTHR43201:SF5">
    <property type="entry name" value="MEDIUM-CHAIN ACYL-COA LIGASE ACSF2, MITOCHONDRIAL"/>
    <property type="match status" value="1"/>
</dbReference>
<dbReference type="Gene3D" id="3.40.50.12780">
    <property type="entry name" value="N-terminal domain of ligase-like"/>
    <property type="match status" value="1"/>
</dbReference>